<dbReference type="GO" id="GO:0051118">
    <property type="term" value="F:glucan endo-1,3-alpha-glucosidase activity"/>
    <property type="evidence" value="ECO:0007669"/>
    <property type="project" value="InterPro"/>
</dbReference>
<feature type="compositionally biased region" description="Pro residues" evidence="1">
    <location>
        <begin position="438"/>
        <end position="463"/>
    </location>
</feature>
<dbReference type="Proteomes" id="UP001392437">
    <property type="component" value="Unassembled WGS sequence"/>
</dbReference>
<gene>
    <name evidence="3" type="ORF">PG999_004731</name>
</gene>
<accession>A0AAW0R030</accession>
<dbReference type="InterPro" id="IPR051130">
    <property type="entry name" value="Mito_struct-func_regulator"/>
</dbReference>
<keyword evidence="4" id="KW-1185">Reference proteome</keyword>
<dbReference type="PANTHER" id="PTHR43173:SF33">
    <property type="entry name" value="ASCUS WALL ENDO-1,3-ALPHA-GLUCANASE-RELATED"/>
    <property type="match status" value="1"/>
</dbReference>
<evidence type="ECO:0008006" key="5">
    <source>
        <dbReference type="Google" id="ProtNLM"/>
    </source>
</evidence>
<feature type="chain" id="PRO_5043553170" description="Glycosyl hydrolase family 71" evidence="2">
    <location>
        <begin position="22"/>
        <end position="555"/>
    </location>
</feature>
<comment type="caution">
    <text evidence="3">The sequence shown here is derived from an EMBL/GenBank/DDBJ whole genome shotgun (WGS) entry which is preliminary data.</text>
</comment>
<dbReference type="InterPro" id="IPR005197">
    <property type="entry name" value="Glyco_hydro_71"/>
</dbReference>
<evidence type="ECO:0000313" key="3">
    <source>
        <dbReference type="EMBL" id="KAK8120611.1"/>
    </source>
</evidence>
<evidence type="ECO:0000256" key="1">
    <source>
        <dbReference type="SAM" id="MobiDB-lite"/>
    </source>
</evidence>
<dbReference type="Gene3D" id="3.20.20.80">
    <property type="entry name" value="Glycosidases"/>
    <property type="match status" value="1"/>
</dbReference>
<proteinExistence type="predicted"/>
<sequence length="555" mass="59003">MRLQQLLPVLAALMGASLVEAKAVFAHYMVGNVPSFSQADWEKDIEIAKTSGIDGFALNVAAGDTANNPSSIQKAFAAAESKNFKLFFSFDYEGWGAWNAGDVTNYIKQYKTSSAYFLRNGQPLVSTFEGVQNTGDWPAIKSATNAFFIPDYSSKGASDAAAQPGVDGLFSWDAWPEGAHDKSSQVDKDYVSALGGKPYMMPVSPWFFTNMPTYNKNRLWRGDDLWYDRWQQVLDVNPEYVEIVTWNDYGESHYIGPLYPAQYPVFGYGGSPYNYAEGMPHDGWRAFLPYIIQKYKTGSASIAQEGLVSWYRTQPGTACDTGGTVANDKNYQTPYPPAEVVQDKIFFSALLNSAADVAVSVGGVSLSGVSWRNTPSGGSGIYHGSVAYGGSRGDVVVTVSRNGGQVAQMKGAAITNDCKGRAENWNAWVGSASGSGTNPPPTTTTAAPPPPSTTTDPAQPPPSTGDACVEGAGDGNLGGLCSFACHYNYCPAGACRCTKRGSAVSPPPSTGQKGYPNVNVPGRCGYVGLCSFAWDRGYTDNLAACGSDPAGAAGC</sequence>
<feature type="region of interest" description="Disordered" evidence="1">
    <location>
        <begin position="429"/>
        <end position="469"/>
    </location>
</feature>
<protein>
    <recommendedName>
        <fullName evidence="5">Glycosyl hydrolase family 71</fullName>
    </recommendedName>
</protein>
<dbReference type="CDD" id="cd11577">
    <property type="entry name" value="GH71"/>
    <property type="match status" value="1"/>
</dbReference>
<dbReference type="Pfam" id="PF03659">
    <property type="entry name" value="Glyco_hydro_71"/>
    <property type="match status" value="1"/>
</dbReference>
<evidence type="ECO:0000313" key="4">
    <source>
        <dbReference type="Proteomes" id="UP001392437"/>
    </source>
</evidence>
<dbReference type="AlphaFoldDB" id="A0AAW0R030"/>
<dbReference type="EMBL" id="JAQQWP010000004">
    <property type="protein sequence ID" value="KAK8120611.1"/>
    <property type="molecule type" value="Genomic_DNA"/>
</dbReference>
<organism evidence="3 4">
    <name type="scientific">Apiospora kogelbergensis</name>
    <dbReference type="NCBI Taxonomy" id="1337665"/>
    <lineage>
        <taxon>Eukaryota</taxon>
        <taxon>Fungi</taxon>
        <taxon>Dikarya</taxon>
        <taxon>Ascomycota</taxon>
        <taxon>Pezizomycotina</taxon>
        <taxon>Sordariomycetes</taxon>
        <taxon>Xylariomycetidae</taxon>
        <taxon>Amphisphaeriales</taxon>
        <taxon>Apiosporaceae</taxon>
        <taxon>Apiospora</taxon>
    </lineage>
</organism>
<feature type="signal peptide" evidence="2">
    <location>
        <begin position="1"/>
        <end position="21"/>
    </location>
</feature>
<evidence type="ECO:0000256" key="2">
    <source>
        <dbReference type="SAM" id="SignalP"/>
    </source>
</evidence>
<name>A0AAW0R030_9PEZI</name>
<dbReference type="PANTHER" id="PTHR43173">
    <property type="entry name" value="ABC1 FAMILY PROTEIN"/>
    <property type="match status" value="1"/>
</dbReference>
<keyword evidence="2" id="KW-0732">Signal</keyword>
<reference evidence="3 4" key="1">
    <citation type="submission" date="2023-01" db="EMBL/GenBank/DDBJ databases">
        <title>Analysis of 21 Apiospora genomes using comparative genomics revels a genus with tremendous synthesis potential of carbohydrate active enzymes and secondary metabolites.</title>
        <authorList>
            <person name="Sorensen T."/>
        </authorList>
    </citation>
    <scope>NUCLEOTIDE SEQUENCE [LARGE SCALE GENOMIC DNA]</scope>
    <source>
        <strain evidence="3 4">CBS 117206</strain>
    </source>
</reference>